<feature type="domain" description="HIT" evidence="4">
    <location>
        <begin position="13"/>
        <end position="121"/>
    </location>
</feature>
<reference evidence="6" key="1">
    <citation type="journal article" date="2021" name="Int. J. Syst. Evol. Microbiol.">
        <title>Actinocatenispora comari sp. nov., an endophytic actinomycete isolated from aerial parts of Comarum salesowianum.</title>
        <authorList>
            <person name="Oyunbileg N."/>
            <person name="Iizaka Y."/>
            <person name="Hamada M."/>
            <person name="Davaapurev B.O."/>
            <person name="Fukumoto A."/>
            <person name="Tsetseg B."/>
            <person name="Kato F."/>
            <person name="Tamura T."/>
            <person name="Batkhuu J."/>
            <person name="Anzai Y."/>
        </authorList>
    </citation>
    <scope>NUCLEOTIDE SEQUENCE [LARGE SCALE GENOMIC DNA]</scope>
    <source>
        <strain evidence="6">NUM-2625</strain>
    </source>
</reference>
<evidence type="ECO:0000256" key="1">
    <source>
        <dbReference type="PIRSR" id="PIRSR601310-1"/>
    </source>
</evidence>
<dbReference type="InterPro" id="IPR001310">
    <property type="entry name" value="Histidine_triad_HIT"/>
</dbReference>
<feature type="active site" description="Tele-AMP-histidine intermediate" evidence="1">
    <location>
        <position position="107"/>
    </location>
</feature>
<dbReference type="EMBL" id="BOPO01000077">
    <property type="protein sequence ID" value="GIL28840.1"/>
    <property type="molecule type" value="Genomic_DNA"/>
</dbReference>
<comment type="caution">
    <text evidence="5">The sequence shown here is derived from an EMBL/GenBank/DDBJ whole genome shotgun (WGS) entry which is preliminary data.</text>
</comment>
<evidence type="ECO:0000313" key="5">
    <source>
        <dbReference type="EMBL" id="GIL28840.1"/>
    </source>
</evidence>
<evidence type="ECO:0000313" key="6">
    <source>
        <dbReference type="Proteomes" id="UP000614996"/>
    </source>
</evidence>
<dbReference type="InterPro" id="IPR036265">
    <property type="entry name" value="HIT-like_sf"/>
</dbReference>
<dbReference type="PROSITE" id="PS51084">
    <property type="entry name" value="HIT_2"/>
    <property type="match status" value="1"/>
</dbReference>
<dbReference type="RefSeq" id="WP_207126545.1">
    <property type="nucleotide sequence ID" value="NZ_BOPO01000077.1"/>
</dbReference>
<protein>
    <recommendedName>
        <fullName evidence="4">HIT domain-containing protein</fullName>
    </recommendedName>
</protein>
<evidence type="ECO:0000259" key="4">
    <source>
        <dbReference type="PROSITE" id="PS51084"/>
    </source>
</evidence>
<sequence length="143" mass="15357">MGIAVPEAGRRCSFCGTLDGEFPYTILCRDDETAIMVTREQRGVGHLLVIPIAHRATVLDLAPDEAAAVMTGVQRAARALSAAYDPEGICVWQNNGVPARQMVPHVHFHVAGTLPGGGTEWGEVPRLSVPETDAIADQLRPYL</sequence>
<dbReference type="Gene3D" id="3.30.428.10">
    <property type="entry name" value="HIT-like"/>
    <property type="match status" value="1"/>
</dbReference>
<dbReference type="SUPFAM" id="SSF54197">
    <property type="entry name" value="HIT-like"/>
    <property type="match status" value="1"/>
</dbReference>
<dbReference type="Proteomes" id="UP000614996">
    <property type="component" value="Unassembled WGS sequence"/>
</dbReference>
<accession>A0A8J4EM48</accession>
<dbReference type="PANTHER" id="PTHR46648:SF1">
    <property type="entry name" value="ADENOSINE 5'-MONOPHOSPHORAMIDASE HNT1"/>
    <property type="match status" value="1"/>
</dbReference>
<dbReference type="AlphaFoldDB" id="A0A8J4EM48"/>
<feature type="short sequence motif" description="Histidine triad motif" evidence="2 3">
    <location>
        <begin position="105"/>
        <end position="109"/>
    </location>
</feature>
<dbReference type="GO" id="GO:0009117">
    <property type="term" value="P:nucleotide metabolic process"/>
    <property type="evidence" value="ECO:0007669"/>
    <property type="project" value="TreeGrafter"/>
</dbReference>
<dbReference type="GO" id="GO:0003824">
    <property type="term" value="F:catalytic activity"/>
    <property type="evidence" value="ECO:0007669"/>
    <property type="project" value="InterPro"/>
</dbReference>
<dbReference type="Pfam" id="PF01230">
    <property type="entry name" value="HIT"/>
    <property type="match status" value="1"/>
</dbReference>
<proteinExistence type="predicted"/>
<dbReference type="PANTHER" id="PTHR46648">
    <property type="entry name" value="HIT FAMILY PROTEIN 1"/>
    <property type="match status" value="1"/>
</dbReference>
<gene>
    <name evidence="5" type="ORF">NUM_40940</name>
</gene>
<organism evidence="5 6">
    <name type="scientific">Actinocatenispora comari</name>
    <dbReference type="NCBI Taxonomy" id="2807577"/>
    <lineage>
        <taxon>Bacteria</taxon>
        <taxon>Bacillati</taxon>
        <taxon>Actinomycetota</taxon>
        <taxon>Actinomycetes</taxon>
        <taxon>Micromonosporales</taxon>
        <taxon>Micromonosporaceae</taxon>
        <taxon>Actinocatenispora</taxon>
    </lineage>
</organism>
<evidence type="ECO:0000256" key="3">
    <source>
        <dbReference type="PROSITE-ProRule" id="PRU00464"/>
    </source>
</evidence>
<name>A0A8J4EM48_9ACTN</name>
<dbReference type="InterPro" id="IPR011146">
    <property type="entry name" value="HIT-like"/>
</dbReference>
<evidence type="ECO:0000256" key="2">
    <source>
        <dbReference type="PIRSR" id="PIRSR601310-3"/>
    </source>
</evidence>
<keyword evidence="6" id="KW-1185">Reference proteome</keyword>